<evidence type="ECO:0000313" key="14">
    <source>
        <dbReference type="Proteomes" id="UP001596004"/>
    </source>
</evidence>
<keyword evidence="14" id="KW-1185">Reference proteome</keyword>
<evidence type="ECO:0000256" key="1">
    <source>
        <dbReference type="ARBA" id="ARBA00001974"/>
    </source>
</evidence>
<keyword evidence="5 12" id="KW-0285">Flavoprotein</keyword>
<keyword evidence="6 12" id="KW-0274">FAD</keyword>
<evidence type="ECO:0000256" key="5">
    <source>
        <dbReference type="ARBA" id="ARBA00022630"/>
    </source>
</evidence>
<dbReference type="Proteomes" id="UP001596004">
    <property type="component" value="Unassembled WGS sequence"/>
</dbReference>
<proteinExistence type="inferred from homology"/>
<keyword evidence="4" id="KW-0028">Amino-acid biosynthesis</keyword>
<comment type="pathway">
    <text evidence="2 12">One-carbon metabolism; tetrahydrofolate interconversion.</text>
</comment>
<dbReference type="SUPFAM" id="SSF51730">
    <property type="entry name" value="FAD-linked oxidoreductase"/>
    <property type="match status" value="1"/>
</dbReference>
<evidence type="ECO:0000256" key="6">
    <source>
        <dbReference type="ARBA" id="ARBA00022827"/>
    </source>
</evidence>
<dbReference type="InterPro" id="IPR029041">
    <property type="entry name" value="FAD-linked_oxidoreductase-like"/>
</dbReference>
<dbReference type="GO" id="GO:0004489">
    <property type="term" value="F:methylenetetrahydrofolate reductase [NAD(P)H] activity"/>
    <property type="evidence" value="ECO:0007669"/>
    <property type="project" value="UniProtKB-EC"/>
</dbReference>
<evidence type="ECO:0000256" key="4">
    <source>
        <dbReference type="ARBA" id="ARBA00022605"/>
    </source>
</evidence>
<sequence length="310" mass="33989">MALGRPSVLPDRVPTVRELLASGQRSFSFEFMPPKSDEGERQLWRAIRELEGLRPTFVSVTYGAGGSTRDRTVEIVERLAHETTLTPVAHFTAVDHSVRELRHLVGRFAGAGVRNILAVRGDPPGRDPLDEWVKHPEGVSYAEDLVRLIRQAGDFCVGVAAFPYRHPRSPSVESDVDYFVRKCRAGADYAITQMFFRADDYLRLRDRVAAAGCDTPIIPGIMPITQLSTIARSEKLSGAPFPAEVAGRFEAVADDPAAVRRLGIEHAAELCQTLLDEGAPGIHFITFNRSSATREVYQALSPSPVPASAV</sequence>
<dbReference type="PANTHER" id="PTHR45754:SF3">
    <property type="entry name" value="METHYLENETETRAHYDROFOLATE REDUCTASE (NADPH)"/>
    <property type="match status" value="1"/>
</dbReference>
<evidence type="ECO:0000256" key="8">
    <source>
        <dbReference type="ARBA" id="ARBA00023027"/>
    </source>
</evidence>
<comment type="cofactor">
    <cofactor evidence="1 12">
        <name>FAD</name>
        <dbReference type="ChEBI" id="CHEBI:57692"/>
    </cofactor>
</comment>
<evidence type="ECO:0000256" key="7">
    <source>
        <dbReference type="ARBA" id="ARBA00023002"/>
    </source>
</evidence>
<keyword evidence="8" id="KW-0520">NAD</keyword>
<dbReference type="InterPro" id="IPR003171">
    <property type="entry name" value="Mehydrof_redctse-like"/>
</dbReference>
<keyword evidence="9" id="KW-0486">Methionine biosynthesis</keyword>
<evidence type="ECO:0000256" key="3">
    <source>
        <dbReference type="ARBA" id="ARBA00006743"/>
    </source>
</evidence>
<protein>
    <recommendedName>
        <fullName evidence="12">Methylenetetrahydrofolate reductase</fullName>
        <ecNumber evidence="12">1.5.1.54</ecNumber>
    </recommendedName>
</protein>
<dbReference type="CDD" id="cd00537">
    <property type="entry name" value="MTHFR"/>
    <property type="match status" value="1"/>
</dbReference>
<evidence type="ECO:0000256" key="12">
    <source>
        <dbReference type="RuleBase" id="RU003862"/>
    </source>
</evidence>
<name>A0ABV9CI58_9ACTN</name>
<comment type="pathway">
    <text evidence="10">Amino-acid biosynthesis; L-methionine biosynthesis via de novo pathway.</text>
</comment>
<evidence type="ECO:0000256" key="10">
    <source>
        <dbReference type="ARBA" id="ARBA00034478"/>
    </source>
</evidence>
<reference evidence="14" key="1">
    <citation type="journal article" date="2019" name="Int. J. Syst. Evol. Microbiol.">
        <title>The Global Catalogue of Microorganisms (GCM) 10K type strain sequencing project: providing services to taxonomists for standard genome sequencing and annotation.</title>
        <authorList>
            <consortium name="The Broad Institute Genomics Platform"/>
            <consortium name="The Broad Institute Genome Sequencing Center for Infectious Disease"/>
            <person name="Wu L."/>
            <person name="Ma J."/>
        </authorList>
    </citation>
    <scope>NUCLEOTIDE SEQUENCE [LARGE SCALE GENOMIC DNA]</scope>
    <source>
        <strain evidence="14">CGMCC 4.7132</strain>
    </source>
</reference>
<dbReference type="EMBL" id="JBHSFP010000009">
    <property type="protein sequence ID" value="MFC4532174.1"/>
    <property type="molecule type" value="Genomic_DNA"/>
</dbReference>
<dbReference type="RefSeq" id="WP_380840930.1">
    <property type="nucleotide sequence ID" value="NZ_JBHSFP010000009.1"/>
</dbReference>
<comment type="caution">
    <text evidence="13">The sequence shown here is derived from an EMBL/GenBank/DDBJ whole genome shotgun (WGS) entry which is preliminary data.</text>
</comment>
<dbReference type="NCBIfam" id="TIGR00676">
    <property type="entry name" value="fadh2"/>
    <property type="match status" value="1"/>
</dbReference>
<gene>
    <name evidence="13" type="primary">metF</name>
    <name evidence="13" type="ORF">ACFO60_15490</name>
</gene>
<dbReference type="InterPro" id="IPR004620">
    <property type="entry name" value="MTHF_reductase_bac"/>
</dbReference>
<dbReference type="EC" id="1.5.1.54" evidence="12"/>
<comment type="similarity">
    <text evidence="3 12">Belongs to the methylenetetrahydrofolate reductase family.</text>
</comment>
<evidence type="ECO:0000256" key="11">
    <source>
        <dbReference type="ARBA" id="ARBA00048628"/>
    </source>
</evidence>
<comment type="catalytic activity">
    <reaction evidence="11">
        <text>(6S)-5-methyl-5,6,7,8-tetrahydrofolate + NAD(+) = (6R)-5,10-methylene-5,6,7,8-tetrahydrofolate + NADH + H(+)</text>
        <dbReference type="Rhea" id="RHEA:19821"/>
        <dbReference type="ChEBI" id="CHEBI:15378"/>
        <dbReference type="ChEBI" id="CHEBI:15636"/>
        <dbReference type="ChEBI" id="CHEBI:18608"/>
        <dbReference type="ChEBI" id="CHEBI:57540"/>
        <dbReference type="ChEBI" id="CHEBI:57945"/>
        <dbReference type="EC" id="1.5.1.54"/>
    </reaction>
    <physiologicalReaction direction="right-to-left" evidence="11">
        <dbReference type="Rhea" id="RHEA:19823"/>
    </physiologicalReaction>
</comment>
<dbReference type="Gene3D" id="3.20.20.220">
    <property type="match status" value="1"/>
</dbReference>
<keyword evidence="7 12" id="KW-0560">Oxidoreductase</keyword>
<dbReference type="PANTHER" id="PTHR45754">
    <property type="entry name" value="METHYLENETETRAHYDROFOLATE REDUCTASE"/>
    <property type="match status" value="1"/>
</dbReference>
<evidence type="ECO:0000313" key="13">
    <source>
        <dbReference type="EMBL" id="MFC4532174.1"/>
    </source>
</evidence>
<evidence type="ECO:0000256" key="9">
    <source>
        <dbReference type="ARBA" id="ARBA00023167"/>
    </source>
</evidence>
<dbReference type="Pfam" id="PF02219">
    <property type="entry name" value="MTHFR"/>
    <property type="match status" value="1"/>
</dbReference>
<organism evidence="13 14">
    <name type="scientific">Sphaerisporangium dianthi</name>
    <dbReference type="NCBI Taxonomy" id="1436120"/>
    <lineage>
        <taxon>Bacteria</taxon>
        <taxon>Bacillati</taxon>
        <taxon>Actinomycetota</taxon>
        <taxon>Actinomycetes</taxon>
        <taxon>Streptosporangiales</taxon>
        <taxon>Streptosporangiaceae</taxon>
        <taxon>Sphaerisporangium</taxon>
    </lineage>
</organism>
<accession>A0ABV9CI58</accession>
<evidence type="ECO:0000256" key="2">
    <source>
        <dbReference type="ARBA" id="ARBA00004777"/>
    </source>
</evidence>